<proteinExistence type="predicted"/>
<organism evidence="1">
    <name type="scientific">Hyperionvirus sp</name>
    <dbReference type="NCBI Taxonomy" id="2487770"/>
    <lineage>
        <taxon>Viruses</taxon>
        <taxon>Varidnaviria</taxon>
        <taxon>Bamfordvirae</taxon>
        <taxon>Nucleocytoviricota</taxon>
        <taxon>Megaviricetes</taxon>
        <taxon>Imitervirales</taxon>
        <taxon>Mimiviridae</taxon>
        <taxon>Klosneuvirinae</taxon>
    </lineage>
</organism>
<evidence type="ECO:0008006" key="2">
    <source>
        <dbReference type="Google" id="ProtNLM"/>
    </source>
</evidence>
<name>A0A3G5A8E2_9VIRU</name>
<sequence>MLRGLNLSWYQKYKIYLRHTSKNKRNKRRFKLGVIFDFNDMFGTVLESLDEEDKLYVSMVSKKLYACVKKSRSCPIYYKFSESYFEKNYLNEKIYSIFTEFPNIYKYVLTEDIVRKYCICKPMLNTSYFPSTCFCEFYNCVPCKILRARREECSNPLILEGSHQFHYMEGGISTIRRGYYIVTSKKNRPKLRLETELEFSKRARIKTKKKRYAKQIIKAKHQYVEPARMKTPCKRNYR</sequence>
<accession>A0A3G5A8E2</accession>
<gene>
    <name evidence="1" type="ORF">Hyperionvirus6_23</name>
</gene>
<reference evidence="1" key="1">
    <citation type="submission" date="2018-10" db="EMBL/GenBank/DDBJ databases">
        <title>Hidden diversity of soil giant viruses.</title>
        <authorList>
            <person name="Schulz F."/>
            <person name="Alteio L."/>
            <person name="Goudeau D."/>
            <person name="Ryan E.M."/>
            <person name="Malmstrom R.R."/>
            <person name="Blanchard J."/>
            <person name="Woyke T."/>
        </authorList>
    </citation>
    <scope>NUCLEOTIDE SEQUENCE</scope>
    <source>
        <strain evidence="1">HYV1</strain>
    </source>
</reference>
<dbReference type="EMBL" id="MK072388">
    <property type="protein sequence ID" value="AYV83342.1"/>
    <property type="molecule type" value="Genomic_DNA"/>
</dbReference>
<protein>
    <recommendedName>
        <fullName evidence="2">F-box domain-containing protein</fullName>
    </recommendedName>
</protein>
<evidence type="ECO:0000313" key="1">
    <source>
        <dbReference type="EMBL" id="AYV83342.1"/>
    </source>
</evidence>